<dbReference type="AlphaFoldDB" id="A0A1X7VS42"/>
<evidence type="ECO:0000313" key="1">
    <source>
        <dbReference type="EnsemblMetazoa" id="Aqu2.1.43196_001"/>
    </source>
</evidence>
<proteinExistence type="predicted"/>
<accession>A0A1X7VS42</accession>
<reference evidence="1" key="1">
    <citation type="submission" date="2017-05" db="UniProtKB">
        <authorList>
            <consortium name="EnsemblMetazoa"/>
        </authorList>
    </citation>
    <scope>IDENTIFICATION</scope>
</reference>
<sequence length="172" mass="20002">MANEWDMYFSSVSQFLIDSERQFGVCNERYTHYVLEQLDYIEETVTALMRALSRAWLHQLCFQLSQLLTCVRSLKSQWEDYSDNIVRFIGIGCHSIHTGVAGRPRFDVRKEELEYLKSLSFSLSEIAALVGISRSTLYRRTLELDLADDPTTVISDDDLRFYNRHADCYTGC</sequence>
<evidence type="ECO:0008006" key="2">
    <source>
        <dbReference type="Google" id="ProtNLM"/>
    </source>
</evidence>
<organism evidence="1">
    <name type="scientific">Amphimedon queenslandica</name>
    <name type="common">Sponge</name>
    <dbReference type="NCBI Taxonomy" id="400682"/>
    <lineage>
        <taxon>Eukaryota</taxon>
        <taxon>Metazoa</taxon>
        <taxon>Porifera</taxon>
        <taxon>Demospongiae</taxon>
        <taxon>Heteroscleromorpha</taxon>
        <taxon>Haplosclerida</taxon>
        <taxon>Niphatidae</taxon>
        <taxon>Amphimedon</taxon>
    </lineage>
</organism>
<dbReference type="EnsemblMetazoa" id="Aqu2.1.43196_001">
    <property type="protein sequence ID" value="Aqu2.1.43196_001"/>
    <property type="gene ID" value="Aqu2.1.43196"/>
</dbReference>
<dbReference type="OrthoDB" id="2686689at2759"/>
<protein>
    <recommendedName>
        <fullName evidence="2">Resolvase HTH domain-containing protein</fullName>
    </recommendedName>
</protein>
<name>A0A1X7VS42_AMPQE</name>
<dbReference type="InParanoid" id="A0A1X7VS42"/>